<evidence type="ECO:0000256" key="6">
    <source>
        <dbReference type="RuleBase" id="RU368027"/>
    </source>
</evidence>
<evidence type="ECO:0000256" key="5">
    <source>
        <dbReference type="ARBA" id="ARBA00023242"/>
    </source>
</evidence>
<keyword evidence="3 6" id="KW-0690">Ribosome biogenesis</keyword>
<dbReference type="GO" id="GO:0030686">
    <property type="term" value="C:90S preribosome"/>
    <property type="evidence" value="ECO:0007669"/>
    <property type="project" value="TreeGrafter"/>
</dbReference>
<dbReference type="Pfam" id="PF06102">
    <property type="entry name" value="RRP36"/>
    <property type="match status" value="1"/>
</dbReference>
<feature type="compositionally biased region" description="Basic and acidic residues" evidence="7">
    <location>
        <begin position="111"/>
        <end position="122"/>
    </location>
</feature>
<evidence type="ECO:0000256" key="3">
    <source>
        <dbReference type="ARBA" id="ARBA00022517"/>
    </source>
</evidence>
<sequence>MNASSSSDDDDAPGASTWEGEDETSESSGDSNAAGERALRVEAAATKRLSLSERLRRLDAAAAAAPPPPPPPRGVKTKRRRRDAATPPGRASKNAPAEASSRRRPPAPRRLGADAQRRDPRFDALSTGGDAAAATRRYAFLAEREKEELKASRAYLKTKRGRRDAAARGDYERRVSKQRQREHDERRRAVTARFRREERSKVKKTGKAPYYTKRSVLKGAVAQDRFADLKNRGKLGAFLAKRGRRAGLLEKGARKQGNDPAR</sequence>
<keyword evidence="9" id="KW-1185">Reference proteome</keyword>
<reference evidence="8" key="1">
    <citation type="submission" date="2021-11" db="EMBL/GenBank/DDBJ databases">
        <authorList>
            <consortium name="Genoscope - CEA"/>
            <person name="William W."/>
        </authorList>
    </citation>
    <scope>NUCLEOTIDE SEQUENCE</scope>
</reference>
<comment type="caution">
    <text evidence="8">The sequence shown here is derived from an EMBL/GenBank/DDBJ whole genome shotgun (WGS) entry which is preliminary data.</text>
</comment>
<protein>
    <recommendedName>
        <fullName evidence="6">rRNA biogenesis protein RRP36</fullName>
    </recommendedName>
</protein>
<dbReference type="PANTHER" id="PTHR21738:SF0">
    <property type="entry name" value="RIBOSOMAL RNA PROCESSING PROTEIN 36 HOMOLOG"/>
    <property type="match status" value="1"/>
</dbReference>
<dbReference type="EMBL" id="CAKKNE010000003">
    <property type="protein sequence ID" value="CAH0372559.1"/>
    <property type="molecule type" value="Genomic_DNA"/>
</dbReference>
<feature type="region of interest" description="Disordered" evidence="7">
    <location>
        <begin position="1"/>
        <end position="41"/>
    </location>
</feature>
<comment type="subunit">
    <text evidence="6">Associates with 90S and pre-40S pre-ribosomal particles.</text>
</comment>
<accession>A0A8J2STI2</accession>
<comment type="function">
    <text evidence="6">Component of the 90S pre-ribosome involved in the maturation of rRNAs. Required for early cleavages of the pre-RNAs in the 40S ribosomal subunit maturation pathway.</text>
</comment>
<dbReference type="AlphaFoldDB" id="A0A8J2STI2"/>
<evidence type="ECO:0000313" key="9">
    <source>
        <dbReference type="Proteomes" id="UP000789595"/>
    </source>
</evidence>
<proteinExistence type="inferred from homology"/>
<comment type="similarity">
    <text evidence="2 6">Belongs to the RRP36 family.</text>
</comment>
<feature type="compositionally biased region" description="Basic and acidic residues" evidence="7">
    <location>
        <begin position="163"/>
        <end position="200"/>
    </location>
</feature>
<dbReference type="GO" id="GO:0005730">
    <property type="term" value="C:nucleolus"/>
    <property type="evidence" value="ECO:0007669"/>
    <property type="project" value="UniProtKB-SubCell"/>
</dbReference>
<dbReference type="InterPro" id="IPR009292">
    <property type="entry name" value="RRP36"/>
</dbReference>
<evidence type="ECO:0000256" key="1">
    <source>
        <dbReference type="ARBA" id="ARBA00004604"/>
    </source>
</evidence>
<organism evidence="8 9">
    <name type="scientific">Pelagomonas calceolata</name>
    <dbReference type="NCBI Taxonomy" id="35677"/>
    <lineage>
        <taxon>Eukaryota</taxon>
        <taxon>Sar</taxon>
        <taxon>Stramenopiles</taxon>
        <taxon>Ochrophyta</taxon>
        <taxon>Pelagophyceae</taxon>
        <taxon>Pelagomonadales</taxon>
        <taxon>Pelagomonadaceae</taxon>
        <taxon>Pelagomonas</taxon>
    </lineage>
</organism>
<evidence type="ECO:0000256" key="2">
    <source>
        <dbReference type="ARBA" id="ARBA00009418"/>
    </source>
</evidence>
<feature type="region of interest" description="Disordered" evidence="7">
    <location>
        <begin position="150"/>
        <end position="206"/>
    </location>
</feature>
<evidence type="ECO:0000256" key="4">
    <source>
        <dbReference type="ARBA" id="ARBA00022552"/>
    </source>
</evidence>
<dbReference type="PANTHER" id="PTHR21738">
    <property type="entry name" value="RIBOSOMAL RNA PROCESSING PROTEIN 36 HOMOLOG"/>
    <property type="match status" value="1"/>
</dbReference>
<keyword evidence="6" id="KW-0687">Ribonucleoprotein</keyword>
<gene>
    <name evidence="8" type="ORF">PECAL_3P25660</name>
</gene>
<feature type="region of interest" description="Disordered" evidence="7">
    <location>
        <begin position="55"/>
        <end position="132"/>
    </location>
</feature>
<dbReference type="Proteomes" id="UP000789595">
    <property type="component" value="Unassembled WGS sequence"/>
</dbReference>
<keyword evidence="4 6" id="KW-0698">rRNA processing</keyword>
<dbReference type="GO" id="GO:0000462">
    <property type="term" value="P:maturation of SSU-rRNA from tricistronic rRNA transcript (SSU-rRNA, 5.8S rRNA, LSU-rRNA)"/>
    <property type="evidence" value="ECO:0007669"/>
    <property type="project" value="TreeGrafter"/>
</dbReference>
<comment type="subcellular location">
    <subcellularLocation>
        <location evidence="1 6">Nucleus</location>
        <location evidence="1 6">Nucleolus</location>
    </subcellularLocation>
</comment>
<keyword evidence="5 6" id="KW-0539">Nucleus</keyword>
<evidence type="ECO:0000256" key="7">
    <source>
        <dbReference type="SAM" id="MobiDB-lite"/>
    </source>
</evidence>
<name>A0A8J2STI2_9STRA</name>
<evidence type="ECO:0000313" key="8">
    <source>
        <dbReference type="EMBL" id="CAH0372559.1"/>
    </source>
</evidence>